<comment type="cofactor">
    <cofactor evidence="2">
        <name>Mg(2+)</name>
        <dbReference type="ChEBI" id="CHEBI:18420"/>
    </cofactor>
</comment>
<evidence type="ECO:0000256" key="1">
    <source>
        <dbReference type="ARBA" id="ARBA00000847"/>
    </source>
</evidence>
<dbReference type="InterPro" id="IPR020084">
    <property type="entry name" value="NUDIX_hydrolase_CS"/>
</dbReference>
<evidence type="ECO:0000313" key="10">
    <source>
        <dbReference type="Proteomes" id="UP000005580"/>
    </source>
</evidence>
<dbReference type="GO" id="GO:0016787">
    <property type="term" value="F:hydrolase activity"/>
    <property type="evidence" value="ECO:0007669"/>
    <property type="project" value="UniProtKB-KW"/>
</dbReference>
<gene>
    <name evidence="9" type="ORF">HMPREF0663_11689</name>
</gene>
<proteinExistence type="inferred from homology"/>
<organism evidence="9 10">
    <name type="scientific">Hoylesella oralis ATCC 33269</name>
    <dbReference type="NCBI Taxonomy" id="873533"/>
    <lineage>
        <taxon>Bacteria</taxon>
        <taxon>Pseudomonadati</taxon>
        <taxon>Bacteroidota</taxon>
        <taxon>Bacteroidia</taxon>
        <taxon>Bacteroidales</taxon>
        <taxon>Prevotellaceae</taxon>
        <taxon>Hoylesella</taxon>
    </lineage>
</organism>
<dbReference type="Gene3D" id="3.90.79.10">
    <property type="entry name" value="Nucleoside Triphosphate Pyrophosphohydrolase"/>
    <property type="match status" value="1"/>
</dbReference>
<evidence type="ECO:0000256" key="7">
    <source>
        <dbReference type="ARBA" id="ARBA00032272"/>
    </source>
</evidence>
<dbReference type="STRING" id="28134.SAMN05444288_1333"/>
<evidence type="ECO:0000256" key="4">
    <source>
        <dbReference type="ARBA" id="ARBA00016377"/>
    </source>
</evidence>
<evidence type="ECO:0000256" key="6">
    <source>
        <dbReference type="ARBA" id="ARBA00032162"/>
    </source>
</evidence>
<protein>
    <recommendedName>
        <fullName evidence="4">GDP-mannose pyrophosphatase</fullName>
    </recommendedName>
    <alternativeName>
        <fullName evidence="6">GDP-mannose hydrolase</fullName>
    </alternativeName>
    <alternativeName>
        <fullName evidence="7">GDPMK</fullName>
    </alternativeName>
</protein>
<comment type="similarity">
    <text evidence="3">Belongs to the Nudix hydrolase family. NudK subfamily.</text>
</comment>
<evidence type="ECO:0000259" key="8">
    <source>
        <dbReference type="PROSITE" id="PS51462"/>
    </source>
</evidence>
<sequence length="180" mass="20578">MAIKKWKTLQSDYLIKRPWLTARRDKVELPNGKVFDEFYVLEFPDWVNVIAEDREGNILLEHQWRHAAGEVSTEICAGVIERGEEPLDAAKRELLEETGYSGGKWTNIMTIMPNPGLMTNRCHCFLATGVERVSGQHLDESEDIEVIPTPRSEVLAMLQAGEFRQALMVAPLWKYFATTK</sequence>
<dbReference type="eggNOG" id="COG0494">
    <property type="taxonomic scope" value="Bacteria"/>
</dbReference>
<dbReference type="PANTHER" id="PTHR11839:SF18">
    <property type="entry name" value="NUDIX HYDROLASE DOMAIN-CONTAINING PROTEIN"/>
    <property type="match status" value="1"/>
</dbReference>
<dbReference type="HOGENOM" id="CLU_062658_8_0_10"/>
<dbReference type="PROSITE" id="PS00893">
    <property type="entry name" value="NUDIX_BOX"/>
    <property type="match status" value="1"/>
</dbReference>
<dbReference type="EMBL" id="AEPE02000005">
    <property type="protein sequence ID" value="EFZ36776.1"/>
    <property type="molecule type" value="Genomic_DNA"/>
</dbReference>
<feature type="domain" description="Nudix hydrolase" evidence="8">
    <location>
        <begin position="42"/>
        <end position="171"/>
    </location>
</feature>
<evidence type="ECO:0000256" key="2">
    <source>
        <dbReference type="ARBA" id="ARBA00001946"/>
    </source>
</evidence>
<dbReference type="CDD" id="cd03424">
    <property type="entry name" value="NUDIX_ADPRase_Nudt5_UGPPase_Nudt14"/>
    <property type="match status" value="1"/>
</dbReference>
<comment type="catalytic activity">
    <reaction evidence="1">
        <text>GDP-alpha-D-mannose + H2O = alpha-D-mannose 1-phosphate + GMP + 2 H(+)</text>
        <dbReference type="Rhea" id="RHEA:27978"/>
        <dbReference type="ChEBI" id="CHEBI:15377"/>
        <dbReference type="ChEBI" id="CHEBI:15378"/>
        <dbReference type="ChEBI" id="CHEBI:57527"/>
        <dbReference type="ChEBI" id="CHEBI:58115"/>
        <dbReference type="ChEBI" id="CHEBI:58409"/>
    </reaction>
</comment>
<comment type="caution">
    <text evidence="9">The sequence shown here is derived from an EMBL/GenBank/DDBJ whole genome shotgun (WGS) entry which is preliminary data.</text>
</comment>
<evidence type="ECO:0000313" key="9">
    <source>
        <dbReference type="EMBL" id="EFZ36776.1"/>
    </source>
</evidence>
<dbReference type="RefSeq" id="WP_004369854.1">
    <property type="nucleotide sequence ID" value="NZ_GL833119.1"/>
</dbReference>
<reference evidence="9" key="1">
    <citation type="submission" date="2011-01" db="EMBL/GenBank/DDBJ databases">
        <authorList>
            <person name="Muzny D."/>
            <person name="Qin X."/>
            <person name="Buhay C."/>
            <person name="Dugan-Rocha S."/>
            <person name="Ding Y."/>
            <person name="Chen G."/>
            <person name="Hawes A."/>
            <person name="Holder M."/>
            <person name="Jhangiani S."/>
            <person name="Johnson A."/>
            <person name="Khan Z."/>
            <person name="Li Z."/>
            <person name="Liu W."/>
            <person name="Liu X."/>
            <person name="Perez L."/>
            <person name="Shen H."/>
            <person name="Wang Q."/>
            <person name="Watt J."/>
            <person name="Xi L."/>
            <person name="Xin Y."/>
            <person name="Zhou J."/>
            <person name="Deng J."/>
            <person name="Jiang H."/>
            <person name="Liu Y."/>
            <person name="Qu J."/>
            <person name="Song X.-Z."/>
            <person name="Zhang L."/>
            <person name="Villasana D."/>
            <person name="Johnson A."/>
            <person name="Liu J."/>
            <person name="Liyanage D."/>
            <person name="Lorensuhewa L."/>
            <person name="Robinson T."/>
            <person name="Song A."/>
            <person name="Song B.-B."/>
            <person name="Dinh H."/>
            <person name="Thornton R."/>
            <person name="Coyle M."/>
            <person name="Francisco L."/>
            <person name="Jackson L."/>
            <person name="Javaid M."/>
            <person name="Korchina V."/>
            <person name="Kovar C."/>
            <person name="Mata R."/>
            <person name="Mathew T."/>
            <person name="Ngo R."/>
            <person name="Nguyen L."/>
            <person name="Nguyen N."/>
            <person name="Okwuonu G."/>
            <person name="Ongeri F."/>
            <person name="Pham C."/>
            <person name="Simmons D."/>
            <person name="Wilczek-Boney K."/>
            <person name="Hale W."/>
            <person name="Jakkamsetti A."/>
            <person name="Pham P."/>
            <person name="Ruth R."/>
            <person name="San Lucas F."/>
            <person name="Warren J."/>
            <person name="Zhang J."/>
            <person name="Zhao Z."/>
            <person name="Zhou C."/>
            <person name="Zhu D."/>
            <person name="Lee S."/>
            <person name="Bess C."/>
            <person name="Blankenburg K."/>
            <person name="Forbes L."/>
            <person name="Fu Q."/>
            <person name="Gubbala S."/>
            <person name="Hirani K."/>
            <person name="Jayaseelan J.C."/>
            <person name="Lara F."/>
            <person name="Munidasa M."/>
            <person name="Palculict T."/>
            <person name="Patil S."/>
            <person name="Pu L.-L."/>
            <person name="Saada N."/>
            <person name="Tang L."/>
            <person name="Weissenberger G."/>
            <person name="Zhu Y."/>
            <person name="Hemphill L."/>
            <person name="Shang Y."/>
            <person name="Youmans B."/>
            <person name="Ayvaz T."/>
            <person name="Ross M."/>
            <person name="Santibanez J."/>
            <person name="Aqrawi P."/>
            <person name="Gross S."/>
            <person name="Joshi V."/>
            <person name="Fowler G."/>
            <person name="Nazareth L."/>
            <person name="Reid J."/>
            <person name="Worley K."/>
            <person name="Petrosino J."/>
            <person name="Highlander S."/>
            <person name="Gibbs R."/>
        </authorList>
    </citation>
    <scope>NUCLEOTIDE SEQUENCE [LARGE SCALE GENOMIC DNA]</scope>
    <source>
        <strain evidence="9">ATCC 33269</strain>
    </source>
</reference>
<evidence type="ECO:0000256" key="3">
    <source>
        <dbReference type="ARBA" id="ARBA00007275"/>
    </source>
</evidence>
<dbReference type="PANTHER" id="PTHR11839">
    <property type="entry name" value="UDP/ADP-SUGAR PYROPHOSPHATASE"/>
    <property type="match status" value="1"/>
</dbReference>
<name>E7RR88_9BACT</name>
<dbReference type="Proteomes" id="UP000005580">
    <property type="component" value="Unassembled WGS sequence"/>
</dbReference>
<dbReference type="SUPFAM" id="SSF55811">
    <property type="entry name" value="Nudix"/>
    <property type="match status" value="1"/>
</dbReference>
<accession>E7RR88</accession>
<dbReference type="InterPro" id="IPR000086">
    <property type="entry name" value="NUDIX_hydrolase_dom"/>
</dbReference>
<dbReference type="GO" id="GO:0005829">
    <property type="term" value="C:cytosol"/>
    <property type="evidence" value="ECO:0007669"/>
    <property type="project" value="TreeGrafter"/>
</dbReference>
<keyword evidence="10" id="KW-1185">Reference proteome</keyword>
<keyword evidence="5 9" id="KW-0378">Hydrolase</keyword>
<dbReference type="InterPro" id="IPR015797">
    <property type="entry name" value="NUDIX_hydrolase-like_dom_sf"/>
</dbReference>
<dbReference type="PROSITE" id="PS51462">
    <property type="entry name" value="NUDIX"/>
    <property type="match status" value="1"/>
</dbReference>
<dbReference type="Pfam" id="PF00293">
    <property type="entry name" value="NUDIX"/>
    <property type="match status" value="1"/>
</dbReference>
<dbReference type="AlphaFoldDB" id="E7RR88"/>
<evidence type="ECO:0000256" key="5">
    <source>
        <dbReference type="ARBA" id="ARBA00022801"/>
    </source>
</evidence>
<dbReference type="GO" id="GO:0006753">
    <property type="term" value="P:nucleoside phosphate metabolic process"/>
    <property type="evidence" value="ECO:0007669"/>
    <property type="project" value="TreeGrafter"/>
</dbReference>
<dbReference type="GO" id="GO:0019693">
    <property type="term" value="P:ribose phosphate metabolic process"/>
    <property type="evidence" value="ECO:0007669"/>
    <property type="project" value="TreeGrafter"/>
</dbReference>